<accession>A0A6M7WTW4</accession>
<gene>
    <name evidence="1" type="ORF">EB235_19825</name>
</gene>
<evidence type="ECO:0000313" key="1">
    <source>
        <dbReference type="EMBL" id="QKD03474.1"/>
    </source>
</evidence>
<protein>
    <submittedName>
        <fullName evidence="1">Uncharacterized protein</fullName>
    </submittedName>
</protein>
<dbReference type="Proteomes" id="UP000503017">
    <property type="component" value="Chromosome"/>
</dbReference>
<name>A0A6M7WTW4_RHILI</name>
<sequence length="159" mass="18125">MEQDISLFILAAAKFEFFLVNRDIRFAHVTNVRGIRAVTGVNWSVIAVDVENRFPFASFDFAGRGILIFKETVPQYLTVAWGGALKWDSDNVPIDSWDRLLARSYAQLRNNVAHGNKHQMPAPFTYQRTLEFLPAGHALMDFVATQVFDEADWNTPIFN</sequence>
<evidence type="ECO:0000313" key="2">
    <source>
        <dbReference type="Proteomes" id="UP000503017"/>
    </source>
</evidence>
<organism evidence="1 2">
    <name type="scientific">Mesorhizobium loti R88b</name>
    <dbReference type="NCBI Taxonomy" id="935548"/>
    <lineage>
        <taxon>Bacteria</taxon>
        <taxon>Pseudomonadati</taxon>
        <taxon>Pseudomonadota</taxon>
        <taxon>Alphaproteobacteria</taxon>
        <taxon>Hyphomicrobiales</taxon>
        <taxon>Phyllobacteriaceae</taxon>
        <taxon>Mesorhizobium</taxon>
    </lineage>
</organism>
<dbReference type="EMBL" id="CP033367">
    <property type="protein sequence ID" value="QKD03474.1"/>
    <property type="molecule type" value="Genomic_DNA"/>
</dbReference>
<reference evidence="1 2" key="1">
    <citation type="submission" date="2018-10" db="EMBL/GenBank/DDBJ databases">
        <authorList>
            <person name="Perry B.J."/>
            <person name="Sullivan J.T."/>
            <person name="Murphy R.J.T."/>
            <person name="Ramsay J.P."/>
            <person name="Ronson C.W."/>
        </authorList>
    </citation>
    <scope>NUCLEOTIDE SEQUENCE [LARGE SCALE GENOMIC DNA]</scope>
    <source>
        <strain evidence="1 2">R88b</strain>
    </source>
</reference>
<dbReference type="AlphaFoldDB" id="A0A6M7WTW4"/>
<proteinExistence type="predicted"/>